<dbReference type="Proteomes" id="UP000177370">
    <property type="component" value="Unassembled WGS sequence"/>
</dbReference>
<reference evidence="1 2" key="1">
    <citation type="journal article" date="2016" name="Nat. Commun.">
        <title>Thousands of microbial genomes shed light on interconnected biogeochemical processes in an aquifer system.</title>
        <authorList>
            <person name="Anantharaman K."/>
            <person name="Brown C.T."/>
            <person name="Hug L.A."/>
            <person name="Sharon I."/>
            <person name="Castelle C.J."/>
            <person name="Probst A.J."/>
            <person name="Thomas B.C."/>
            <person name="Singh A."/>
            <person name="Wilkins M.J."/>
            <person name="Karaoz U."/>
            <person name="Brodie E.L."/>
            <person name="Williams K.H."/>
            <person name="Hubbard S.S."/>
            <person name="Banfield J.F."/>
        </authorList>
    </citation>
    <scope>NUCLEOTIDE SEQUENCE [LARGE SCALE GENOMIC DNA]</scope>
</reference>
<evidence type="ECO:0008006" key="3">
    <source>
        <dbReference type="Google" id="ProtNLM"/>
    </source>
</evidence>
<name>A0A1F6V919_9BACT</name>
<comment type="caution">
    <text evidence="1">The sequence shown here is derived from an EMBL/GenBank/DDBJ whole genome shotgun (WGS) entry which is preliminary data.</text>
</comment>
<evidence type="ECO:0000313" key="2">
    <source>
        <dbReference type="Proteomes" id="UP000177370"/>
    </source>
</evidence>
<dbReference type="AlphaFoldDB" id="A0A1F6V919"/>
<proteinExistence type="predicted"/>
<dbReference type="EMBL" id="MFTP01000003">
    <property type="protein sequence ID" value="OGI66151.1"/>
    <property type="molecule type" value="Genomic_DNA"/>
</dbReference>
<gene>
    <name evidence="1" type="ORF">A2647_03185</name>
</gene>
<protein>
    <recommendedName>
        <fullName evidence="3">Ribbon-helix-helix protein CopG domain-containing protein</fullName>
    </recommendedName>
</protein>
<accession>A0A1F6V919</accession>
<organism evidence="1 2">
    <name type="scientific">Candidatus Nomurabacteria bacterium RIFCSPHIGHO2_01_FULL_40_24b</name>
    <dbReference type="NCBI Taxonomy" id="1801739"/>
    <lineage>
        <taxon>Bacteria</taxon>
        <taxon>Candidatus Nomuraibacteriota</taxon>
    </lineage>
</organism>
<evidence type="ECO:0000313" key="1">
    <source>
        <dbReference type="EMBL" id="OGI66151.1"/>
    </source>
</evidence>
<sequence>MSTISVPLNPKLEASLDNLIRSGFRDNKAAVMREALSRLAEEEAIQVVLRAEQEISQGKGLRGDLRDLMKKIK</sequence>